<evidence type="ECO:0000313" key="1">
    <source>
        <dbReference type="EMBL" id="PSU44843.1"/>
    </source>
</evidence>
<dbReference type="AlphaFoldDB" id="A0A2T3J7W2"/>
<dbReference type="OrthoDB" id="5888664at2"/>
<gene>
    <name evidence="1" type="ORF">C9J12_25450</name>
</gene>
<organism evidence="1 2">
    <name type="scientific">Photobacterium frigidiphilum</name>
    <dbReference type="NCBI Taxonomy" id="264736"/>
    <lineage>
        <taxon>Bacteria</taxon>
        <taxon>Pseudomonadati</taxon>
        <taxon>Pseudomonadota</taxon>
        <taxon>Gammaproteobacteria</taxon>
        <taxon>Vibrionales</taxon>
        <taxon>Vibrionaceae</taxon>
        <taxon>Photobacterium</taxon>
    </lineage>
</organism>
<dbReference type="EMBL" id="PYMJ01000041">
    <property type="protein sequence ID" value="PSU44843.1"/>
    <property type="molecule type" value="Genomic_DNA"/>
</dbReference>
<name>A0A2T3J7W2_9GAMM</name>
<keyword evidence="2" id="KW-1185">Reference proteome</keyword>
<dbReference type="RefSeq" id="WP_107245264.1">
    <property type="nucleotide sequence ID" value="NZ_PYMJ01000041.1"/>
</dbReference>
<comment type="caution">
    <text evidence="1">The sequence shown here is derived from an EMBL/GenBank/DDBJ whole genome shotgun (WGS) entry which is preliminary data.</text>
</comment>
<evidence type="ECO:0008006" key="3">
    <source>
        <dbReference type="Google" id="ProtNLM"/>
    </source>
</evidence>
<proteinExistence type="predicted"/>
<sequence>MTDFQNRVDILKEIATLPRQSVCFQLVTLLRWCDNGLNDASVETYKLGDDLYYSAKSLKSLLGISTKSNFHKGLYALFDAGLIERLVIDKSGEVVSHDNYQRNTAIIFWKLSAKGKLMK</sequence>
<accession>A0A2T3J7W2</accession>
<reference evidence="1 2" key="1">
    <citation type="submission" date="2018-01" db="EMBL/GenBank/DDBJ databases">
        <title>Whole genome sequencing of Histamine producing bacteria.</title>
        <authorList>
            <person name="Butler K."/>
        </authorList>
    </citation>
    <scope>NUCLEOTIDE SEQUENCE [LARGE SCALE GENOMIC DNA]</scope>
    <source>
        <strain evidence="1 2">JCM 12947</strain>
    </source>
</reference>
<protein>
    <recommendedName>
        <fullName evidence="3">MarR family transcriptional regulator</fullName>
    </recommendedName>
</protein>
<evidence type="ECO:0000313" key="2">
    <source>
        <dbReference type="Proteomes" id="UP000240987"/>
    </source>
</evidence>
<dbReference type="Proteomes" id="UP000240987">
    <property type="component" value="Unassembled WGS sequence"/>
</dbReference>